<dbReference type="Pfam" id="PF00096">
    <property type="entry name" value="zf-C2H2"/>
    <property type="match status" value="5"/>
</dbReference>
<keyword evidence="1" id="KW-0479">Metal-binding</keyword>
<feature type="domain" description="C2H2-type" evidence="8">
    <location>
        <begin position="896"/>
        <end position="924"/>
    </location>
</feature>
<feature type="domain" description="C2H2-type" evidence="8">
    <location>
        <begin position="805"/>
        <end position="833"/>
    </location>
</feature>
<dbReference type="SUPFAM" id="SSF57667">
    <property type="entry name" value="beta-beta-alpha zinc fingers"/>
    <property type="match status" value="7"/>
</dbReference>
<feature type="region of interest" description="Disordered" evidence="7">
    <location>
        <begin position="239"/>
        <end position="297"/>
    </location>
</feature>
<dbReference type="SMART" id="SM00868">
    <property type="entry name" value="zf-AD"/>
    <property type="match status" value="1"/>
</dbReference>
<dbReference type="PROSITE" id="PS50157">
    <property type="entry name" value="ZINC_FINGER_C2H2_2"/>
    <property type="match status" value="13"/>
</dbReference>
<feature type="domain" description="C2H2-type" evidence="8">
    <location>
        <begin position="925"/>
        <end position="953"/>
    </location>
</feature>
<dbReference type="InterPro" id="IPR050826">
    <property type="entry name" value="Krueppel_C2H2_ZnFinger"/>
</dbReference>
<evidence type="ECO:0000256" key="6">
    <source>
        <dbReference type="PROSITE-ProRule" id="PRU00042"/>
    </source>
</evidence>
<dbReference type="InterPro" id="IPR013087">
    <property type="entry name" value="Znf_C2H2_type"/>
</dbReference>
<dbReference type="SMART" id="SM00355">
    <property type="entry name" value="ZnF_C2H2"/>
    <property type="match status" value="21"/>
</dbReference>
<dbReference type="PROSITE" id="PS00028">
    <property type="entry name" value="ZINC_FINGER_C2H2_1"/>
    <property type="match status" value="10"/>
</dbReference>
<evidence type="ECO:0000313" key="9">
    <source>
        <dbReference type="EMBL" id="CAL8087809.1"/>
    </source>
</evidence>
<evidence type="ECO:0000256" key="1">
    <source>
        <dbReference type="ARBA" id="ARBA00022723"/>
    </source>
</evidence>
<evidence type="ECO:0000256" key="7">
    <source>
        <dbReference type="SAM" id="MobiDB-lite"/>
    </source>
</evidence>
<evidence type="ECO:0000256" key="5">
    <source>
        <dbReference type="ARBA" id="ARBA00023242"/>
    </source>
</evidence>
<proteinExistence type="predicted"/>
<keyword evidence="4" id="KW-0862">Zinc</keyword>
<feature type="domain" description="C2H2-type" evidence="8">
    <location>
        <begin position="498"/>
        <end position="526"/>
    </location>
</feature>
<evidence type="ECO:0000256" key="2">
    <source>
        <dbReference type="ARBA" id="ARBA00022737"/>
    </source>
</evidence>
<feature type="compositionally biased region" description="Basic and acidic residues" evidence="7">
    <location>
        <begin position="276"/>
        <end position="297"/>
    </location>
</feature>
<accession>A0ABP1Q5S0</accession>
<comment type="caution">
    <text evidence="9">The sequence shown here is derived from an EMBL/GenBank/DDBJ whole genome shotgun (WGS) entry which is preliminary data.</text>
</comment>
<dbReference type="Gene3D" id="3.30.160.60">
    <property type="entry name" value="Classic Zinc Finger"/>
    <property type="match status" value="10"/>
</dbReference>
<keyword evidence="5" id="KW-0539">Nucleus</keyword>
<dbReference type="EMBL" id="CAXLJM020000022">
    <property type="protein sequence ID" value="CAL8087809.1"/>
    <property type="molecule type" value="Genomic_DNA"/>
</dbReference>
<sequence length="1061" mass="123158">METQHETSGCPDMTEGVGPVGDVCVFCLNSTDTRLDVAESFVKSEVRCDDGQYMSSLSANTSFTEECTSSSSSPSCGLLATEMKVIFIVRKLLSLSEHQCVEMLETFGNPSSWLKVCKFCVQTVDKAFWVHKTIIRLEKELEALKEAATRRIRASDEYRRKRSRSEITEATNNIRRYVLNGPDVCDNAFSRPRELDEEIKEEIDTGEVCDEVDVMCNESLDSLSDPDYIPDGAELEFEYEETEEYTGAAVHENVSRSAIRKKSQSRKTRGNKRKERRDVSPVSRADRQSCSRKPKEETFDKVNVKNLHLVEEADDDADEVVIKIEDGELKSYYRCSRCSYKSYRRPDLVRHLKNVHGCYSRNLKTLKKDKRKICVLCEQVFTNISSFHTHCINQHKMMSCNKCPRLFSTVSTLHVHQKKHTTTPTSVVAISSKFSCPHCNFSTKSLSYLNRHRRCIHGEMTKKMVERSLKQNQCNECKKTFENMEIFKKHCISDHQMIQCPKCPMLFPTLTRFKSHERRHHQDAKSKGRILQCKRCDYSSTALVNLNRHVRDVHWETGDRVRLSLMRKSKCSQCQKIYESMDALRTHCLEVHGMKECFKCPKVFVTEELLGAHLRRFHGTIKWKPKLKINLDLSKENTSTYKCPHCHFFCTAEPRLNDHIRIVHKELAAIISGKFTADNLKCEKCSKEFPSIEELIQHKIDEHEMVKCEKCLRVFPYVGYLELHQKRYHSEDAAAGKESWNWTTKVMPVTNDSSTTENTDCVPGSSKMEKPKKSKNLNCTKCHETFLNYRDLKSHRATAHAEKMIKCDKCSEVFDSMSSLFSHKVNVHHEQKSLYQCPLCTYTNNNYRRIAKHLDVVHDEKPKLVCEICSKSYKTERTLLFHKIGEHGQADSRYDTQCNICNKSFSTPYYLKNHITTVHENRWRYKCDECGMGFRGKKQVETHVQVYHRNIRQFKCPKEGCDKEYGTKSQLNNHLKHARGHMENKEKQFKCSFSECSAAFVDKSDLRRHELIHINKDKKPFQCHQCGKGFTLVDYLRQHLKSCVRKDDINSNDKNALPFPT</sequence>
<dbReference type="Proteomes" id="UP001642540">
    <property type="component" value="Unassembled WGS sequence"/>
</dbReference>
<evidence type="ECO:0000313" key="10">
    <source>
        <dbReference type="Proteomes" id="UP001642540"/>
    </source>
</evidence>
<feature type="compositionally biased region" description="Basic residues" evidence="7">
    <location>
        <begin position="258"/>
        <end position="275"/>
    </location>
</feature>
<feature type="domain" description="C2H2-type" evidence="8">
    <location>
        <begin position="777"/>
        <end position="805"/>
    </location>
</feature>
<evidence type="ECO:0000256" key="4">
    <source>
        <dbReference type="ARBA" id="ARBA00022833"/>
    </source>
</evidence>
<keyword evidence="3 6" id="KW-0863">Zinc-finger</keyword>
<dbReference type="PANTHER" id="PTHR24377">
    <property type="entry name" value="IP01015P-RELATED"/>
    <property type="match status" value="1"/>
</dbReference>
<reference evidence="9 10" key="1">
    <citation type="submission" date="2024-08" db="EMBL/GenBank/DDBJ databases">
        <authorList>
            <person name="Cucini C."/>
            <person name="Frati F."/>
        </authorList>
    </citation>
    <scope>NUCLEOTIDE SEQUENCE [LARGE SCALE GENOMIC DNA]</scope>
</reference>
<evidence type="ECO:0000259" key="8">
    <source>
        <dbReference type="PROSITE" id="PS50157"/>
    </source>
</evidence>
<feature type="domain" description="C2H2-type" evidence="8">
    <location>
        <begin position="1021"/>
        <end position="1055"/>
    </location>
</feature>
<protein>
    <recommendedName>
        <fullName evidence="8">C2H2-type domain-containing protein</fullName>
    </recommendedName>
</protein>
<evidence type="ECO:0000256" key="3">
    <source>
        <dbReference type="ARBA" id="ARBA00022771"/>
    </source>
</evidence>
<dbReference type="InterPro" id="IPR036236">
    <property type="entry name" value="Znf_C2H2_sf"/>
</dbReference>
<keyword evidence="2" id="KW-0677">Repeat</keyword>
<feature type="domain" description="C2H2-type" evidence="8">
    <location>
        <begin position="333"/>
        <end position="356"/>
    </location>
</feature>
<feature type="domain" description="C2H2-type" evidence="8">
    <location>
        <begin position="434"/>
        <end position="457"/>
    </location>
</feature>
<feature type="domain" description="C2H2-type" evidence="8">
    <location>
        <begin position="398"/>
        <end position="425"/>
    </location>
</feature>
<organism evidence="9 10">
    <name type="scientific">Orchesella dallaii</name>
    <dbReference type="NCBI Taxonomy" id="48710"/>
    <lineage>
        <taxon>Eukaryota</taxon>
        <taxon>Metazoa</taxon>
        <taxon>Ecdysozoa</taxon>
        <taxon>Arthropoda</taxon>
        <taxon>Hexapoda</taxon>
        <taxon>Collembola</taxon>
        <taxon>Entomobryomorpha</taxon>
        <taxon>Entomobryoidea</taxon>
        <taxon>Orchesellidae</taxon>
        <taxon>Orchesellinae</taxon>
        <taxon>Orchesella</taxon>
    </lineage>
</organism>
<dbReference type="InterPro" id="IPR012934">
    <property type="entry name" value="Znf_AD"/>
</dbReference>
<feature type="domain" description="C2H2-type" evidence="8">
    <location>
        <begin position="706"/>
        <end position="734"/>
    </location>
</feature>
<keyword evidence="10" id="KW-1185">Reference proteome</keyword>
<feature type="domain" description="C2H2-type" evidence="8">
    <location>
        <begin position="680"/>
        <end position="708"/>
    </location>
</feature>
<feature type="domain" description="C2H2-type" evidence="8">
    <location>
        <begin position="954"/>
        <end position="986"/>
    </location>
</feature>
<gene>
    <name evidence="9" type="ORF">ODALV1_LOCUS6857</name>
</gene>
<feature type="domain" description="C2H2-type" evidence="8">
    <location>
        <begin position="989"/>
        <end position="1018"/>
    </location>
</feature>
<name>A0ABP1Q5S0_9HEXA</name>